<sequence>MDKLRSRLLGLPRRHKRLIQVAADVILVWFALWLAFVVRLGIDDLANPVVDHTWLFITAPIISIPLFIRFGLYRAVMRYFGNDALIAIIKAVTLSALILGFIIYWASNHQNVVPRSITFNYWWLSLIMVGGLRLAMRQYFLGDWFATAVQHVPFANRNDGLPRVAIYGAGSAGNQLVAALRMGKAMRPVAFIDDDGSITDRVIAGLQVYQPEQLQRMIDDTGAEEILLALPSVSRSRRREILNLLEGYPLHVRSVPGFMDLASGRVKVDDIQEVDIADLLGRDAVPAQGDLLQHCIIDQTVMVTGAGGSIGSELCRQILGQTPRTLLLFEHSEFNLYTIAGELEQRILREGLAVQLIPILGSVRDQAKMLDVMRAWQVDTVYHAAAYKHVPIVEHNIAEGLSNNVFGTLYTAQAALQAGVSNFVLISTDKAVRPTNVMGSTKRLAEMVLQALSNELAPVLMGDTGNVSQVNKTRFTMVRFGNVLGSSGSVIPLFHKQIKNGGPLTVTHPKITRYFMTIPEAAQLVIQAGSMGQGGDVFVLDMGEPVKIVELAEKMIHLSGFSIRSERNPLGDIAINFTGLRPGEKLYEELLIGDNVIATRHPMIMSANEDYLTWDVLKQRLDALRTATAADDFATVRQLLRDTVSGYVPGGEIVDWLYQRRRLEP</sequence>
<keyword evidence="2" id="KW-0812">Transmembrane</keyword>
<dbReference type="SUPFAM" id="SSF51735">
    <property type="entry name" value="NAD(P)-binding Rossmann-fold domains"/>
    <property type="match status" value="2"/>
</dbReference>
<dbReference type="RefSeq" id="WP_016500993.1">
    <property type="nucleotide sequence ID" value="NC_021505.1"/>
</dbReference>
<dbReference type="PANTHER" id="PTHR43318:SF1">
    <property type="entry name" value="POLYSACCHARIDE BIOSYNTHESIS PROTEIN EPSC-RELATED"/>
    <property type="match status" value="1"/>
</dbReference>
<dbReference type="InterPro" id="IPR051203">
    <property type="entry name" value="Polysaccharide_Synthase-Rel"/>
</dbReference>
<comment type="similarity">
    <text evidence="1">Belongs to the polysaccharide synthase family.</text>
</comment>
<dbReference type="GeneID" id="45525470"/>
<evidence type="ECO:0000313" key="4">
    <source>
        <dbReference type="EMBL" id="BAN55834.1"/>
    </source>
</evidence>
<feature type="transmembrane region" description="Helical" evidence="2">
    <location>
        <begin position="54"/>
        <end position="72"/>
    </location>
</feature>
<evidence type="ECO:0000259" key="3">
    <source>
        <dbReference type="Pfam" id="PF02719"/>
    </source>
</evidence>
<evidence type="ECO:0000256" key="1">
    <source>
        <dbReference type="ARBA" id="ARBA00007430"/>
    </source>
</evidence>
<dbReference type="Proteomes" id="UP000016702">
    <property type="component" value="Chromosome"/>
</dbReference>
<keyword evidence="2" id="KW-0472">Membrane</keyword>
<feature type="transmembrane region" description="Helical" evidence="2">
    <location>
        <begin position="21"/>
        <end position="42"/>
    </location>
</feature>
<evidence type="ECO:0000256" key="2">
    <source>
        <dbReference type="SAM" id="Phobius"/>
    </source>
</evidence>
<dbReference type="InterPro" id="IPR003869">
    <property type="entry name" value="Polysac_CapD-like"/>
</dbReference>
<name>A0ABN5UPX8_PSEPU</name>
<dbReference type="Pfam" id="PF02719">
    <property type="entry name" value="Polysacc_synt_2"/>
    <property type="match status" value="1"/>
</dbReference>
<feature type="transmembrane region" description="Helical" evidence="2">
    <location>
        <begin position="84"/>
        <end position="107"/>
    </location>
</feature>
<dbReference type="InterPro" id="IPR036291">
    <property type="entry name" value="NAD(P)-bd_dom_sf"/>
</dbReference>
<feature type="domain" description="Polysaccharide biosynthesis protein CapD-like" evidence="3">
    <location>
        <begin position="301"/>
        <end position="608"/>
    </location>
</feature>
<dbReference type="EMBL" id="AP013070">
    <property type="protein sequence ID" value="BAN55834.1"/>
    <property type="molecule type" value="Genomic_DNA"/>
</dbReference>
<dbReference type="CDD" id="cd05237">
    <property type="entry name" value="UDP_invert_4-6DH_SDR_e"/>
    <property type="match status" value="1"/>
</dbReference>
<dbReference type="PANTHER" id="PTHR43318">
    <property type="entry name" value="UDP-N-ACETYLGLUCOSAMINE 4,6-DEHYDRATASE"/>
    <property type="match status" value="1"/>
</dbReference>
<keyword evidence="2" id="KW-1133">Transmembrane helix</keyword>
<keyword evidence="5" id="KW-1185">Reference proteome</keyword>
<reference evidence="4 5" key="1">
    <citation type="journal article" date="2014" name="Genome Announc.">
        <title>The Complete Genome Sequence of Pseudomonas putida NBRC 14164T Confirms High Intraspecies Variation.</title>
        <authorList>
            <person name="Ohji S."/>
            <person name="Yamazoe A."/>
            <person name="Hosoyama A."/>
            <person name="Tsuchikane K."/>
            <person name="Ezaki T."/>
            <person name="Fujita N."/>
        </authorList>
    </citation>
    <scope>NUCLEOTIDE SEQUENCE [LARGE SCALE GENOMIC DNA]</scope>
    <source>
        <strain evidence="4 5">NBRC 14164</strain>
    </source>
</reference>
<accession>A0ABN5UPX8</accession>
<proteinExistence type="inferred from homology"/>
<evidence type="ECO:0000313" key="5">
    <source>
        <dbReference type="Proteomes" id="UP000016702"/>
    </source>
</evidence>
<dbReference type="Pfam" id="PF13727">
    <property type="entry name" value="CoA_binding_3"/>
    <property type="match status" value="1"/>
</dbReference>
<gene>
    <name evidence="4" type="primary">wbpM</name>
    <name evidence="4" type="ORF">PP4_39810</name>
</gene>
<dbReference type="Gene3D" id="3.40.50.720">
    <property type="entry name" value="NAD(P)-binding Rossmann-like Domain"/>
    <property type="match status" value="2"/>
</dbReference>
<protein>
    <submittedName>
        <fullName evidence="4">Polysaccharide biosynthesis protein WbpM</fullName>
    </submittedName>
</protein>
<organism evidence="4 5">
    <name type="scientific">Pseudomonas putida NBRC 14164</name>
    <dbReference type="NCBI Taxonomy" id="1211579"/>
    <lineage>
        <taxon>Bacteria</taxon>
        <taxon>Pseudomonadati</taxon>
        <taxon>Pseudomonadota</taxon>
        <taxon>Gammaproteobacteria</taxon>
        <taxon>Pseudomonadales</taxon>
        <taxon>Pseudomonadaceae</taxon>
        <taxon>Pseudomonas</taxon>
    </lineage>
</organism>